<dbReference type="GO" id="GO:0010288">
    <property type="term" value="P:response to lead ion"/>
    <property type="evidence" value="ECO:0007669"/>
    <property type="project" value="TreeGrafter"/>
</dbReference>
<dbReference type="EMBL" id="CP042383">
    <property type="protein sequence ID" value="QEA42294.1"/>
    <property type="molecule type" value="Genomic_DNA"/>
</dbReference>
<dbReference type="KEGG" id="lpse:FGL85_07125"/>
<dbReference type="Gene3D" id="1.10.10.10">
    <property type="entry name" value="Winged helix-like DNA-binding domain superfamily/Winged helix DNA-binding domain"/>
    <property type="match status" value="1"/>
</dbReference>
<dbReference type="GeneID" id="64344645"/>
<dbReference type="EMBL" id="JARGDN010000009">
    <property type="protein sequence ID" value="MDG9734015.1"/>
    <property type="molecule type" value="Genomic_DNA"/>
</dbReference>
<dbReference type="SMART" id="SM00418">
    <property type="entry name" value="HTH_ARSR"/>
    <property type="match status" value="1"/>
</dbReference>
<dbReference type="InterPro" id="IPR011991">
    <property type="entry name" value="ArsR-like_HTH"/>
</dbReference>
<gene>
    <name evidence="4" type="ORF">FGL85_07125</name>
    <name evidence="3" type="ORF">P1N92_07775</name>
</gene>
<dbReference type="AlphaFoldDB" id="A0A5B8T1R0"/>
<evidence type="ECO:0000256" key="1">
    <source>
        <dbReference type="ARBA" id="ARBA00023125"/>
    </source>
</evidence>
<dbReference type="InterPro" id="IPR052543">
    <property type="entry name" value="HTH_Metal-responsive_Reg"/>
</dbReference>
<dbReference type="Proteomes" id="UP000321296">
    <property type="component" value="Chromosome"/>
</dbReference>
<dbReference type="InterPro" id="IPR036388">
    <property type="entry name" value="WH-like_DNA-bd_sf"/>
</dbReference>
<evidence type="ECO:0000259" key="2">
    <source>
        <dbReference type="PROSITE" id="PS50987"/>
    </source>
</evidence>
<evidence type="ECO:0000313" key="6">
    <source>
        <dbReference type="Proteomes" id="UP001529201"/>
    </source>
</evidence>
<dbReference type="PANTHER" id="PTHR39168">
    <property type="entry name" value="TRANSCRIPTIONAL REGULATOR-RELATED"/>
    <property type="match status" value="1"/>
</dbReference>
<protein>
    <submittedName>
        <fullName evidence="3">Winged helix-turn-helix domain-containing protein</fullName>
    </submittedName>
    <submittedName>
        <fullName evidence="4">Winged helix-turn-helix transcriptional regulator</fullName>
    </submittedName>
</protein>
<keyword evidence="6" id="KW-1185">Reference proteome</keyword>
<accession>A0A5B8T1R0</accession>
<name>A0A5B8T1R0_LEUPS</name>
<dbReference type="GO" id="GO:0046686">
    <property type="term" value="P:response to cadmium ion"/>
    <property type="evidence" value="ECO:0007669"/>
    <property type="project" value="TreeGrafter"/>
</dbReference>
<dbReference type="SUPFAM" id="SSF46785">
    <property type="entry name" value="Winged helix' DNA-binding domain"/>
    <property type="match status" value="1"/>
</dbReference>
<organism evidence="4 5">
    <name type="scientific">Leuconostoc pseudomesenteroides</name>
    <dbReference type="NCBI Taxonomy" id="33968"/>
    <lineage>
        <taxon>Bacteria</taxon>
        <taxon>Bacillati</taxon>
        <taxon>Bacillota</taxon>
        <taxon>Bacilli</taxon>
        <taxon>Lactobacillales</taxon>
        <taxon>Lactobacillaceae</taxon>
        <taxon>Leuconostoc</taxon>
    </lineage>
</organism>
<dbReference type="Proteomes" id="UP001529201">
    <property type="component" value="Unassembled WGS sequence"/>
</dbReference>
<reference evidence="3 6" key="2">
    <citation type="submission" date="2023-02" db="EMBL/GenBank/DDBJ databases">
        <title>Antimicrobial susceptibility testing and tentative epidemiological cut-off values for Lactobacillaceae family species intended for ingestion.</title>
        <authorList>
            <person name="Noehr-Meldgaard K."/>
            <person name="Struve C."/>
            <person name="Ingmer H."/>
            <person name="Koza A."/>
            <person name="Al-Nakeeb K."/>
            <person name="Agersoe Y."/>
        </authorList>
    </citation>
    <scope>NUCLEOTIDE SEQUENCE [LARGE SCALE GENOMIC DNA]</scope>
    <source>
        <strain evidence="3 6">DSM 20193</strain>
    </source>
</reference>
<evidence type="ECO:0000313" key="4">
    <source>
        <dbReference type="EMBL" id="QEA42294.1"/>
    </source>
</evidence>
<sequence>MTEQGLPNMIDITKLLADQSSLTILTFLMDGRFHTVHEIAKVATIKDQTASYHLKRFYNEGWLDYYKRGKFVYYQLSSLDIAHLIEQLMVISPKKPTQSYHQRVALNKIAYCRSCYNHMAGKVGVDCYDYLINSGFLVGYQNELQLTSEGQELFKSLGIDISKEKKDANFIKPCLDWTERRFHLSGRLGRLLLDKCLAEGLVKRNSEDRHLTVTSKGEMMWDELNKNRRVSCDFVE</sequence>
<reference evidence="4 5" key="1">
    <citation type="submission" date="2019-06" db="EMBL/GenBank/DDBJ databases">
        <title>Genome analyses of bacteria isolated from kimchi.</title>
        <authorList>
            <person name="Lee S."/>
            <person name="Ahn S."/>
            <person name="Roh S."/>
        </authorList>
    </citation>
    <scope>NUCLEOTIDE SEQUENCE [LARGE SCALE GENOMIC DNA]</scope>
    <source>
        <strain evidence="4 5">CBA3630</strain>
    </source>
</reference>
<keyword evidence="1" id="KW-0238">DNA-binding</keyword>
<dbReference type="GO" id="GO:0032791">
    <property type="term" value="F:lead ion binding"/>
    <property type="evidence" value="ECO:0007669"/>
    <property type="project" value="TreeGrafter"/>
</dbReference>
<dbReference type="GO" id="GO:0097063">
    <property type="term" value="F:cadmium ion sensor activity"/>
    <property type="evidence" value="ECO:0007669"/>
    <property type="project" value="TreeGrafter"/>
</dbReference>
<dbReference type="PROSITE" id="PS50987">
    <property type="entry name" value="HTH_ARSR_2"/>
    <property type="match status" value="1"/>
</dbReference>
<feature type="domain" description="HTH arsR-type" evidence="2">
    <location>
        <begin position="1"/>
        <end position="96"/>
    </location>
</feature>
<proteinExistence type="predicted"/>
<evidence type="ECO:0000313" key="3">
    <source>
        <dbReference type="EMBL" id="MDG9734015.1"/>
    </source>
</evidence>
<dbReference type="GO" id="GO:0003700">
    <property type="term" value="F:DNA-binding transcription factor activity"/>
    <property type="evidence" value="ECO:0007669"/>
    <property type="project" value="InterPro"/>
</dbReference>
<evidence type="ECO:0000313" key="5">
    <source>
        <dbReference type="Proteomes" id="UP000321296"/>
    </source>
</evidence>
<dbReference type="RefSeq" id="WP_010280371.1">
    <property type="nucleotide sequence ID" value="NZ_BMBO01000005.1"/>
</dbReference>
<dbReference type="GO" id="GO:0003677">
    <property type="term" value="F:DNA binding"/>
    <property type="evidence" value="ECO:0007669"/>
    <property type="project" value="UniProtKB-KW"/>
</dbReference>
<dbReference type="PRINTS" id="PR00778">
    <property type="entry name" value="HTHARSR"/>
</dbReference>
<dbReference type="PANTHER" id="PTHR39168:SF1">
    <property type="entry name" value="TRANSCRIPTIONAL REGULATORY PROTEIN"/>
    <property type="match status" value="1"/>
</dbReference>
<dbReference type="InterPro" id="IPR001845">
    <property type="entry name" value="HTH_ArsR_DNA-bd_dom"/>
</dbReference>
<dbReference type="CDD" id="cd00090">
    <property type="entry name" value="HTH_ARSR"/>
    <property type="match status" value="1"/>
</dbReference>
<dbReference type="InterPro" id="IPR036390">
    <property type="entry name" value="WH_DNA-bd_sf"/>
</dbReference>